<organism evidence="2 3">
    <name type="scientific">Caenorhabditis nigoni</name>
    <dbReference type="NCBI Taxonomy" id="1611254"/>
    <lineage>
        <taxon>Eukaryota</taxon>
        <taxon>Metazoa</taxon>
        <taxon>Ecdysozoa</taxon>
        <taxon>Nematoda</taxon>
        <taxon>Chromadorea</taxon>
        <taxon>Rhabditida</taxon>
        <taxon>Rhabditina</taxon>
        <taxon>Rhabditomorpha</taxon>
        <taxon>Rhabditoidea</taxon>
        <taxon>Rhabditidae</taxon>
        <taxon>Peloderinae</taxon>
        <taxon>Caenorhabditis</taxon>
    </lineage>
</organism>
<comment type="caution">
    <text evidence="2">The sequence shown here is derived from an EMBL/GenBank/DDBJ whole genome shotgun (WGS) entry which is preliminary data.</text>
</comment>
<dbReference type="InterPro" id="IPR051888">
    <property type="entry name" value="UPF0148_domain"/>
</dbReference>
<name>A0A2G5USQ8_9PELO</name>
<sequence>MVHKKFENPVSTKQSTFIDRTPHPAARNYLDEMAPINGFHEENADSIRLRESFRDEVSKRMGELLLKGQTMLDEYCPTCSGILMEDRTGVRRCVTCELFQEKTASLIVAEVPLQEEDLEEAVNEPPVQHSVPVEKAVPRKAIIPKPAPSAPVAKKSKKVASSTKEYNQSDAIEAARNAVIRKLEWATSQLDSAEDVDSVSDFLSLIQKSAETLQSLQI</sequence>
<feature type="region of interest" description="Disordered" evidence="1">
    <location>
        <begin position="1"/>
        <end position="22"/>
    </location>
</feature>
<dbReference type="Proteomes" id="UP000230233">
    <property type="component" value="Chromosome III"/>
</dbReference>
<dbReference type="InterPro" id="IPR009563">
    <property type="entry name" value="SSSCA1"/>
</dbReference>
<evidence type="ECO:0000313" key="3">
    <source>
        <dbReference type="Proteomes" id="UP000230233"/>
    </source>
</evidence>
<evidence type="ECO:0000256" key="1">
    <source>
        <dbReference type="SAM" id="MobiDB-lite"/>
    </source>
</evidence>
<keyword evidence="3" id="KW-1185">Reference proteome</keyword>
<protein>
    <submittedName>
        <fullName evidence="2">Uncharacterized protein</fullName>
    </submittedName>
</protein>
<dbReference type="EMBL" id="PDUG01000003">
    <property type="protein sequence ID" value="PIC42585.1"/>
    <property type="molecule type" value="Genomic_DNA"/>
</dbReference>
<reference evidence="3" key="1">
    <citation type="submission" date="2017-10" db="EMBL/GenBank/DDBJ databases">
        <title>Rapid genome shrinkage in a self-fertile nematode reveals novel sperm competition proteins.</title>
        <authorList>
            <person name="Yin D."/>
            <person name="Schwarz E.M."/>
            <person name="Thomas C.G."/>
            <person name="Felde R.L."/>
            <person name="Korf I.F."/>
            <person name="Cutter A.D."/>
            <person name="Schartner C.M."/>
            <person name="Ralston E.J."/>
            <person name="Meyer B.J."/>
            <person name="Haag E.S."/>
        </authorList>
    </citation>
    <scope>NUCLEOTIDE SEQUENCE [LARGE SCALE GENOMIC DNA]</scope>
    <source>
        <strain evidence="3">JU1422</strain>
    </source>
</reference>
<accession>A0A2G5USQ8</accession>
<dbReference type="STRING" id="1611254.A0A2G5USQ8"/>
<gene>
    <name evidence="2" type="primary">Cni-Y39A1A.3</name>
    <name evidence="2" type="synonym">Cnig_chr_III.g9616</name>
    <name evidence="2" type="ORF">B9Z55_009616</name>
</gene>
<dbReference type="PANTHER" id="PTHR16537">
    <property type="entry name" value="SJOEGREN SYNDROME/SCLERODERMA AUTOANTIGEN 1"/>
    <property type="match status" value="1"/>
</dbReference>
<dbReference type="AlphaFoldDB" id="A0A2G5USQ8"/>
<feature type="compositionally biased region" description="Polar residues" evidence="1">
    <location>
        <begin position="9"/>
        <end position="18"/>
    </location>
</feature>
<dbReference type="Pfam" id="PF06677">
    <property type="entry name" value="Auto_anti-p27"/>
    <property type="match status" value="1"/>
</dbReference>
<dbReference type="OrthoDB" id="1667587at2759"/>
<dbReference type="PANTHER" id="PTHR16537:SF1">
    <property type="entry name" value="PROTEIN ZNRD2"/>
    <property type="match status" value="1"/>
</dbReference>
<evidence type="ECO:0000313" key="2">
    <source>
        <dbReference type="EMBL" id="PIC42585.1"/>
    </source>
</evidence>
<proteinExistence type="predicted"/>